<evidence type="ECO:0000313" key="7">
    <source>
        <dbReference type="EMBL" id="KAF0760465.1"/>
    </source>
</evidence>
<organism evidence="7 8">
    <name type="scientific">Aphis craccivora</name>
    <name type="common">Cowpea aphid</name>
    <dbReference type="NCBI Taxonomy" id="307492"/>
    <lineage>
        <taxon>Eukaryota</taxon>
        <taxon>Metazoa</taxon>
        <taxon>Ecdysozoa</taxon>
        <taxon>Arthropoda</taxon>
        <taxon>Hexapoda</taxon>
        <taxon>Insecta</taxon>
        <taxon>Pterygota</taxon>
        <taxon>Neoptera</taxon>
        <taxon>Paraneoptera</taxon>
        <taxon>Hemiptera</taxon>
        <taxon>Sternorrhyncha</taxon>
        <taxon>Aphidomorpha</taxon>
        <taxon>Aphidoidea</taxon>
        <taxon>Aphididae</taxon>
        <taxon>Aphidini</taxon>
        <taxon>Aphis</taxon>
        <taxon>Aphis</taxon>
    </lineage>
</organism>
<dbReference type="GO" id="GO:0005634">
    <property type="term" value="C:nucleus"/>
    <property type="evidence" value="ECO:0007669"/>
    <property type="project" value="TreeGrafter"/>
</dbReference>
<feature type="domain" description="RING-type" evidence="6">
    <location>
        <begin position="428"/>
        <end position="463"/>
    </location>
</feature>
<sequence>TIPHLMDFESRLRTFNENWRLTFITPFEMAQAGFVYLGDGDKVECHYCKLRVSSWKRGHTPLCTHFALFARNKCEFVRNYMMTVKGRIHTFHDWPISFLRPRDMAKAGFFYSGFRDLVMCFMCLTNFDTWAKKDTPMGRHMLHVPTCPFVISYKRHFNNPSGPVGLPSSGVKTIEDKLHSEGIVLFFNILLYETMVTFDARLNSFNRCVIALQLDINALCEAGFFYSGNGYTNTLTCFYCGVTMIQCDKDFEPWVVHAELSKTCNYLFLKKGKSFCDMVNAVRSQQIKSNQLKLFKLIAAKKNRLTLKSKMSIQSTKKHFKEIKITKILSDKIEEHLFQKLAPNLLPDNMLCKICYKEEIEIANVPCGHAIACIECALSFDYCSICRMSRSRLMRIHLCMNKENDKNLKLEQCSSKMSSGNELDPKLCKVCCKEEMSTVFLPCRHVYTCVKCAEETSECLVCRENVYSFIKIYL</sequence>
<comment type="similarity">
    <text evidence="1">Belongs to the IAP family.</text>
</comment>
<name>A0A6G0YRP7_APHCR</name>
<dbReference type="PROSITE" id="PS50089">
    <property type="entry name" value="ZF_RING_2"/>
    <property type="match status" value="2"/>
</dbReference>
<dbReference type="AlphaFoldDB" id="A0A6G0YRP7"/>
<comment type="caution">
    <text evidence="7">The sequence shown here is derived from an EMBL/GenBank/DDBJ whole genome shotgun (WGS) entry which is preliminary data.</text>
</comment>
<dbReference type="Pfam" id="PF13920">
    <property type="entry name" value="zf-C3HC4_3"/>
    <property type="match status" value="2"/>
</dbReference>
<proteinExistence type="inferred from homology"/>
<evidence type="ECO:0000256" key="4">
    <source>
        <dbReference type="ARBA" id="ARBA00022833"/>
    </source>
</evidence>
<accession>A0A6G0YRP7</accession>
<dbReference type="SMART" id="SM00184">
    <property type="entry name" value="RING"/>
    <property type="match status" value="2"/>
</dbReference>
<dbReference type="InterPro" id="IPR001370">
    <property type="entry name" value="BIR_rpt"/>
</dbReference>
<dbReference type="Proteomes" id="UP000478052">
    <property type="component" value="Unassembled WGS sequence"/>
</dbReference>
<dbReference type="GO" id="GO:0008270">
    <property type="term" value="F:zinc ion binding"/>
    <property type="evidence" value="ECO:0007669"/>
    <property type="project" value="UniProtKB-KW"/>
</dbReference>
<protein>
    <submittedName>
        <fullName evidence="7">Putative inhibitor of apoptosis</fullName>
    </submittedName>
</protein>
<dbReference type="EMBL" id="VUJU01002669">
    <property type="protein sequence ID" value="KAF0760465.1"/>
    <property type="molecule type" value="Genomic_DNA"/>
</dbReference>
<dbReference type="Pfam" id="PF00653">
    <property type="entry name" value="BIR"/>
    <property type="match status" value="3"/>
</dbReference>
<evidence type="ECO:0000256" key="5">
    <source>
        <dbReference type="PROSITE-ProRule" id="PRU00175"/>
    </source>
</evidence>
<dbReference type="PROSITE" id="PS01282">
    <property type="entry name" value="BIR_REPEAT_1"/>
    <property type="match status" value="1"/>
</dbReference>
<keyword evidence="8" id="KW-1185">Reference proteome</keyword>
<gene>
    <name evidence="7" type="ORF">FWK35_00013917</name>
</gene>
<dbReference type="OrthoDB" id="5855668at2759"/>
<dbReference type="FunFam" id="1.10.1170.10:FF:000002">
    <property type="entry name" value="Baculoviral IAP repeat containing 7"/>
    <property type="match status" value="1"/>
</dbReference>
<dbReference type="Gene3D" id="1.10.1170.10">
    <property type="entry name" value="Inhibitor Of Apoptosis Protein (2mihbC-IAP-1), Chain A"/>
    <property type="match status" value="3"/>
</dbReference>
<evidence type="ECO:0000313" key="8">
    <source>
        <dbReference type="Proteomes" id="UP000478052"/>
    </source>
</evidence>
<reference evidence="7 8" key="1">
    <citation type="submission" date="2019-08" db="EMBL/GenBank/DDBJ databases">
        <title>Whole genome of Aphis craccivora.</title>
        <authorList>
            <person name="Voronova N.V."/>
            <person name="Shulinski R.S."/>
            <person name="Bandarenka Y.V."/>
            <person name="Zhorov D.G."/>
            <person name="Warner D."/>
        </authorList>
    </citation>
    <scope>NUCLEOTIDE SEQUENCE [LARGE SCALE GENOMIC DNA]</scope>
    <source>
        <strain evidence="7">180601</strain>
        <tissue evidence="7">Whole Body</tissue>
    </source>
</reference>
<dbReference type="PROSITE" id="PS50143">
    <property type="entry name" value="BIR_REPEAT_2"/>
    <property type="match status" value="3"/>
</dbReference>
<evidence type="ECO:0000259" key="6">
    <source>
        <dbReference type="PROSITE" id="PS50089"/>
    </source>
</evidence>
<keyword evidence="2" id="KW-0479">Metal-binding</keyword>
<dbReference type="Gene3D" id="3.30.40.10">
    <property type="entry name" value="Zinc/RING finger domain, C3HC4 (zinc finger)"/>
    <property type="match status" value="2"/>
</dbReference>
<keyword evidence="3 5" id="KW-0863">Zinc-finger</keyword>
<dbReference type="InterPro" id="IPR050784">
    <property type="entry name" value="IAP"/>
</dbReference>
<dbReference type="PANTHER" id="PTHR10044:SF139">
    <property type="entry name" value="DEATH-ASSOCIATED INHIBITOR OF APOPTOSIS 2"/>
    <property type="match status" value="1"/>
</dbReference>
<feature type="non-terminal residue" evidence="7">
    <location>
        <position position="1"/>
    </location>
</feature>
<feature type="domain" description="RING-type" evidence="6">
    <location>
        <begin position="352"/>
        <end position="387"/>
    </location>
</feature>
<dbReference type="SUPFAM" id="SSF57924">
    <property type="entry name" value="Inhibitor of apoptosis (IAP) repeat"/>
    <property type="match status" value="3"/>
</dbReference>
<dbReference type="SMART" id="SM00238">
    <property type="entry name" value="BIR"/>
    <property type="match status" value="3"/>
</dbReference>
<dbReference type="InterPro" id="IPR013083">
    <property type="entry name" value="Znf_RING/FYVE/PHD"/>
</dbReference>
<dbReference type="GO" id="GO:0005737">
    <property type="term" value="C:cytoplasm"/>
    <property type="evidence" value="ECO:0007669"/>
    <property type="project" value="TreeGrafter"/>
</dbReference>
<dbReference type="InterPro" id="IPR001841">
    <property type="entry name" value="Znf_RING"/>
</dbReference>
<keyword evidence="4" id="KW-0862">Zinc</keyword>
<evidence type="ECO:0000256" key="1">
    <source>
        <dbReference type="ARBA" id="ARBA00006672"/>
    </source>
</evidence>
<evidence type="ECO:0000256" key="2">
    <source>
        <dbReference type="ARBA" id="ARBA00022723"/>
    </source>
</evidence>
<dbReference type="CDD" id="cd00022">
    <property type="entry name" value="BIR"/>
    <property type="match status" value="2"/>
</dbReference>
<dbReference type="PANTHER" id="PTHR10044">
    <property type="entry name" value="INHIBITOR OF APOPTOSIS"/>
    <property type="match status" value="1"/>
</dbReference>
<evidence type="ECO:0000256" key="3">
    <source>
        <dbReference type="ARBA" id="ARBA00022771"/>
    </source>
</evidence>